<dbReference type="SUPFAM" id="SSF53756">
    <property type="entry name" value="UDP-Glycosyltransferase/glycogen phosphorylase"/>
    <property type="match status" value="1"/>
</dbReference>
<dbReference type="AlphaFoldDB" id="A0AAD5C4W6"/>
<reference evidence="2" key="1">
    <citation type="submission" date="2022-06" db="EMBL/GenBank/DDBJ databases">
        <title>Uncovering the hologenomic basis of an extraordinary plant invasion.</title>
        <authorList>
            <person name="Bieker V.C."/>
            <person name="Martin M.D."/>
            <person name="Gilbert T."/>
            <person name="Hodgins K."/>
            <person name="Battlay P."/>
            <person name="Petersen B."/>
            <person name="Wilson J."/>
        </authorList>
    </citation>
    <scope>NUCLEOTIDE SEQUENCE</scope>
    <source>
        <strain evidence="2">AA19_3_7</strain>
        <tissue evidence="2">Leaf</tissue>
    </source>
</reference>
<accession>A0AAD5C4W6</accession>
<evidence type="ECO:0000313" key="2">
    <source>
        <dbReference type="EMBL" id="KAI7735105.1"/>
    </source>
</evidence>
<comment type="caution">
    <text evidence="2">The sequence shown here is derived from an EMBL/GenBank/DDBJ whole genome shotgun (WGS) entry which is preliminary data.</text>
</comment>
<evidence type="ECO:0000256" key="1">
    <source>
        <dbReference type="ARBA" id="ARBA00009995"/>
    </source>
</evidence>
<dbReference type="PANTHER" id="PTHR11926:SF1412">
    <property type="entry name" value="UDP-GLYCOSYLTRANSFERASE 83A1-LIKE"/>
    <property type="match status" value="1"/>
</dbReference>
<keyword evidence="3" id="KW-1185">Reference proteome</keyword>
<dbReference type="GO" id="GO:0080043">
    <property type="term" value="F:quercetin 3-O-glucosyltransferase activity"/>
    <property type="evidence" value="ECO:0007669"/>
    <property type="project" value="TreeGrafter"/>
</dbReference>
<protein>
    <recommendedName>
        <fullName evidence="4">UDP-glycosyltransferase 83A1-like protein</fullName>
    </recommendedName>
</protein>
<dbReference type="Gene3D" id="3.40.50.2000">
    <property type="entry name" value="Glycogen Phosphorylase B"/>
    <property type="match status" value="1"/>
</dbReference>
<dbReference type="PANTHER" id="PTHR11926">
    <property type="entry name" value="GLUCOSYL/GLUCURONOSYL TRANSFERASES"/>
    <property type="match status" value="1"/>
</dbReference>
<sequence>MAKPHVVVIPYPAQGHVIPILELAQCLVAQGVKVTFINTEINHSLMTSNCVGKDGFGGLMQMVSLPDGIESSEDRSDIRKLNLSMLQTMPRKLEELIEKINKEDSSKVSCVIADDSMAWAIQVANKMQIRSAAFWPASVATLASILSFQKLIDDGFINEKGIPLSNEMILLSKTMPPIKPQNLAWACLEDSATVEVFFQVAVQSAESSRLTDWFICNSCPELEAGAFSLKGGCSHRNLNNFIEWIQQNDADVKDQPDSIGT</sequence>
<dbReference type="FunFam" id="3.40.50.2000:FF:000108">
    <property type="entry name" value="UDP-glycosyltransferase 83A1"/>
    <property type="match status" value="1"/>
</dbReference>
<evidence type="ECO:0000313" key="3">
    <source>
        <dbReference type="Proteomes" id="UP001206925"/>
    </source>
</evidence>
<evidence type="ECO:0008006" key="4">
    <source>
        <dbReference type="Google" id="ProtNLM"/>
    </source>
</evidence>
<comment type="similarity">
    <text evidence="1">Belongs to the UDP-glycosyltransferase family.</text>
</comment>
<dbReference type="Proteomes" id="UP001206925">
    <property type="component" value="Unassembled WGS sequence"/>
</dbReference>
<dbReference type="GO" id="GO:0080044">
    <property type="term" value="F:quercetin 7-O-glucosyltransferase activity"/>
    <property type="evidence" value="ECO:0007669"/>
    <property type="project" value="TreeGrafter"/>
</dbReference>
<dbReference type="EMBL" id="JAMZMK010009566">
    <property type="protein sequence ID" value="KAI7735105.1"/>
    <property type="molecule type" value="Genomic_DNA"/>
</dbReference>
<organism evidence="2 3">
    <name type="scientific">Ambrosia artemisiifolia</name>
    <name type="common">Common ragweed</name>
    <dbReference type="NCBI Taxonomy" id="4212"/>
    <lineage>
        <taxon>Eukaryota</taxon>
        <taxon>Viridiplantae</taxon>
        <taxon>Streptophyta</taxon>
        <taxon>Embryophyta</taxon>
        <taxon>Tracheophyta</taxon>
        <taxon>Spermatophyta</taxon>
        <taxon>Magnoliopsida</taxon>
        <taxon>eudicotyledons</taxon>
        <taxon>Gunneridae</taxon>
        <taxon>Pentapetalae</taxon>
        <taxon>asterids</taxon>
        <taxon>campanulids</taxon>
        <taxon>Asterales</taxon>
        <taxon>Asteraceae</taxon>
        <taxon>Asteroideae</taxon>
        <taxon>Heliantheae alliance</taxon>
        <taxon>Heliantheae</taxon>
        <taxon>Ambrosia</taxon>
    </lineage>
</organism>
<proteinExistence type="inferred from homology"/>
<name>A0AAD5C4W6_AMBAR</name>
<gene>
    <name evidence="2" type="ORF">M8C21_033764</name>
</gene>